<dbReference type="Gene3D" id="3.30.2310.20">
    <property type="entry name" value="RelE-like"/>
    <property type="match status" value="1"/>
</dbReference>
<evidence type="ECO:0000313" key="3">
    <source>
        <dbReference type="EMBL" id="MBB6229387.1"/>
    </source>
</evidence>
<organism evidence="3 4">
    <name type="scientific">Polymorphobacter multimanifer</name>
    <dbReference type="NCBI Taxonomy" id="1070431"/>
    <lineage>
        <taxon>Bacteria</taxon>
        <taxon>Pseudomonadati</taxon>
        <taxon>Pseudomonadota</taxon>
        <taxon>Alphaproteobacteria</taxon>
        <taxon>Sphingomonadales</taxon>
        <taxon>Sphingosinicellaceae</taxon>
        <taxon>Polymorphobacter</taxon>
    </lineage>
</organism>
<gene>
    <name evidence="3" type="ORF">FHS79_003588</name>
</gene>
<comment type="similarity">
    <text evidence="1">Belongs to the RelE toxin family.</text>
</comment>
<dbReference type="InterPro" id="IPR051803">
    <property type="entry name" value="TA_system_RelE-like_toxin"/>
</dbReference>
<evidence type="ECO:0000256" key="1">
    <source>
        <dbReference type="ARBA" id="ARBA00006226"/>
    </source>
</evidence>
<accession>A0A841L9R8</accession>
<reference evidence="3 4" key="1">
    <citation type="submission" date="2020-08" db="EMBL/GenBank/DDBJ databases">
        <title>Genomic Encyclopedia of Type Strains, Phase IV (KMG-IV): sequencing the most valuable type-strain genomes for metagenomic binning, comparative biology and taxonomic classification.</title>
        <authorList>
            <person name="Goeker M."/>
        </authorList>
    </citation>
    <scope>NUCLEOTIDE SEQUENCE [LARGE SCALE GENOMIC DNA]</scope>
    <source>
        <strain evidence="3 4">DSM 102189</strain>
    </source>
</reference>
<comment type="caution">
    <text evidence="3">The sequence shown here is derived from an EMBL/GenBank/DDBJ whole genome shotgun (WGS) entry which is preliminary data.</text>
</comment>
<keyword evidence="4" id="KW-1185">Reference proteome</keyword>
<dbReference type="PANTHER" id="PTHR33755:SF6">
    <property type="entry name" value="PLASMID STABILIZATION SYSTEM PROTEIN"/>
    <property type="match status" value="1"/>
</dbReference>
<dbReference type="Pfam" id="PF05016">
    <property type="entry name" value="ParE_toxin"/>
    <property type="match status" value="1"/>
</dbReference>
<dbReference type="AlphaFoldDB" id="A0A841L9R8"/>
<dbReference type="SUPFAM" id="SSF143011">
    <property type="entry name" value="RelE-like"/>
    <property type="match status" value="1"/>
</dbReference>
<dbReference type="InterPro" id="IPR007712">
    <property type="entry name" value="RelE/ParE_toxin"/>
</dbReference>
<protein>
    <submittedName>
        <fullName evidence="3">Toxin ParE1/3/4</fullName>
    </submittedName>
</protein>
<name>A0A841L9R8_9SPHN</name>
<dbReference type="InterPro" id="IPR035093">
    <property type="entry name" value="RelE/ParE_toxin_dom_sf"/>
</dbReference>
<evidence type="ECO:0000256" key="2">
    <source>
        <dbReference type="ARBA" id="ARBA00022649"/>
    </source>
</evidence>
<dbReference type="Proteomes" id="UP000538147">
    <property type="component" value="Unassembled WGS sequence"/>
</dbReference>
<evidence type="ECO:0000313" key="4">
    <source>
        <dbReference type="Proteomes" id="UP000538147"/>
    </source>
</evidence>
<keyword evidence="2" id="KW-1277">Toxin-antitoxin system</keyword>
<proteinExistence type="inferred from homology"/>
<dbReference type="PANTHER" id="PTHR33755">
    <property type="entry name" value="TOXIN PARE1-RELATED"/>
    <property type="match status" value="1"/>
</dbReference>
<dbReference type="EMBL" id="JACIIV010000045">
    <property type="protein sequence ID" value="MBB6229387.1"/>
    <property type="molecule type" value="Genomic_DNA"/>
</dbReference>
<sequence length="109" mass="12648">MADFDVRLTRGADIDLEALYHYLKDNRSNEQADMLLDRLIGAIETLETFPLRGPLPKELDALGIREFRQILVEPYRLIYRVGDKRVFVMVIADGRRDMQGLLERRLLGS</sequence>
<dbReference type="RefSeq" id="WP_184203042.1">
    <property type="nucleotide sequence ID" value="NZ_BMOX01000084.1"/>
</dbReference>